<feature type="compositionally biased region" description="Low complexity" evidence="5">
    <location>
        <begin position="1241"/>
        <end position="1262"/>
    </location>
</feature>
<dbReference type="Pfam" id="PF01580">
    <property type="entry name" value="FtsK_SpoIIIE"/>
    <property type="match status" value="1"/>
</dbReference>
<dbReference type="PROSITE" id="PS50901">
    <property type="entry name" value="FTSK"/>
    <property type="match status" value="1"/>
</dbReference>
<dbReference type="Gene3D" id="2.60.200.20">
    <property type="match status" value="1"/>
</dbReference>
<evidence type="ECO:0000256" key="1">
    <source>
        <dbReference type="ARBA" id="ARBA00022553"/>
    </source>
</evidence>
<keyword evidence="3 4" id="KW-0067">ATP-binding</keyword>
<dbReference type="PROSITE" id="PS50006">
    <property type="entry name" value="FHA_DOMAIN"/>
    <property type="match status" value="1"/>
</dbReference>
<dbReference type="Proteomes" id="UP001430172">
    <property type="component" value="Unassembled WGS sequence"/>
</dbReference>
<feature type="compositionally biased region" description="Low complexity" evidence="5">
    <location>
        <begin position="1098"/>
        <end position="1107"/>
    </location>
</feature>
<feature type="region of interest" description="Disordered" evidence="5">
    <location>
        <begin position="1024"/>
        <end position="1487"/>
    </location>
</feature>
<feature type="compositionally biased region" description="Low complexity" evidence="5">
    <location>
        <begin position="1177"/>
        <end position="1234"/>
    </location>
</feature>
<feature type="compositionally biased region" description="Basic and acidic residues" evidence="5">
    <location>
        <begin position="1359"/>
        <end position="1376"/>
    </location>
</feature>
<feature type="compositionally biased region" description="Basic residues" evidence="5">
    <location>
        <begin position="1076"/>
        <end position="1085"/>
    </location>
</feature>
<proteinExistence type="predicted"/>
<sequence>MQIRLTLHVPRRRPRPVELVVRWRRPETVATLREALADHLGEPVEALVVDGHALPDDHPVGVPPLLDGASAAVAGPEVARGRGAGPAGPGTVLEVVSVGGPDAGRALPLTPPGVVVGRSPAAGLRLDDPSLSRSHCRLDVGPDGVRVVDLGSTNGVEVDGARVAGAALVDTTSRMVIGATALRLLRTGPPGAPVRHPGDGTVVVSPAPAASAAPPVTELVAPRAPEPPTRARVPWVAALAPVPVVAVLAVFLGPQVLAFAVLGPVVLLATGLGDRWGSGRRHRRAVAEHADALAEHEAHVEAALAAELRWRHLRHPDPHEVGSRATRRGSGLWSGGERTVRLGLGDVAASCRVVDDRGVTAPRLVRGAPVVVDLAEAGGLGLVGPESGTRRLLAALVGQLVVRNPPSRLVVDVVGGGAEWTWLDLLPHRSTSEDDERVVLVVPDVEAPGVTARVAAVHAAGGVVLAAATVTARLPEACGAHVELVGGGRIRLSGNGADDTAVADGVGPAWADRLARALAPLREQGTSDADLPRELGLADVLGDAALTVDGVGRRWAAAERPTAVVGATATGAFRLDLATDGPHVLVGGTTGSGKSEFLRTLVTGLALDSPPEDLTLLLVDFKGGAAFGPCARLPHVVGLVTDLDDYLVRRVLTSLEAELRRREEMLAAHGCADLDDHRRSADSGDRIPRLVVVVDELRALVDGHPEVAGALARLAAQGRSLGMHLVLATQRPAGTVTAEVQANVNLRLAFRVRDRADSHHIVEDDSAALLPVDRPGRGVSRGGDGTSTAFQAALVAPAAPDGPSLEVVAAEPGRLRAGSTGDRSAELAAVVDVVREAHAATGAAPPRRPWLPPLPSVIPAADLPAGTLALVDEPEAQRHTPWAWDPGVPLWRVVGRPRSGRSTALRALVHAAAAREAPDRLHVHVLTTDVTAWPRALPHLGTVAGVGDARAVGALLDHLAAPVGPGSPRRLLVVDGWDQLVDAEDRGPRCPPPSGSCGSCATAANAAPRAPSRVGATCCARAGPASAGRCCSSGRATRSTSPFSAPTPPVRGPRPARVAGSGCATGGRCRSSTPARHPRPPRRSARSPPGPTDPCPPASAAGTSAPTRQGAGSWAPSPPTAPRGRGDQRHTAGDSSSSDRPAPAAAPPSRRSRAPWPRAGAPSSSSVPTARPEAPAGPGWSSSGRTTPTGSSRCGRRTPTSWSSSTTPTGSTTPRSGRSSRRSSTSSSVTAGQRSSRRAPPRSAHGSVASTSPSPATAPASSCGPERTTWRCSASPAPTSPRHPTTRRDGGCSCSTDGRRPCRWSSTTRRARASNRRVGRRSFRVVELHVRNPRDERRAEGGQGEDEHEPAEPGPLRLEQADAHRHEEQVPDDGRRPGPAALAEPPPGQQAEAHRAERDDRRRHHDPGRVAALPDGQLVDVEDGEPEQREGLDGAEDGGRPSGAGGRRGSGVERRERNHRRSVGERYDRASRGPPPTPGNTRPPSTR</sequence>
<dbReference type="Pfam" id="PF16697">
    <property type="entry name" value="Yop-YscD_cpl"/>
    <property type="match status" value="1"/>
</dbReference>
<comment type="caution">
    <text evidence="8">The sequence shown here is derived from an EMBL/GenBank/DDBJ whole genome shotgun (WGS) entry which is preliminary data.</text>
</comment>
<reference evidence="8" key="1">
    <citation type="submission" date="2021-02" db="EMBL/GenBank/DDBJ databases">
        <title>Phycicoccus sp. MQZ13P-5T, whole genome shotgun sequence.</title>
        <authorList>
            <person name="Tuo L."/>
        </authorList>
    </citation>
    <scope>NUCLEOTIDE SEQUENCE</scope>
    <source>
        <strain evidence="8">MQZ13P-5</strain>
    </source>
</reference>
<dbReference type="InterPro" id="IPR008984">
    <property type="entry name" value="SMAD_FHA_dom_sf"/>
</dbReference>
<dbReference type="InterPro" id="IPR000253">
    <property type="entry name" value="FHA_dom"/>
</dbReference>
<evidence type="ECO:0000256" key="3">
    <source>
        <dbReference type="ARBA" id="ARBA00022840"/>
    </source>
</evidence>
<feature type="compositionally biased region" description="Polar residues" evidence="5">
    <location>
        <begin position="1034"/>
        <end position="1044"/>
    </location>
</feature>
<dbReference type="Gene3D" id="3.40.50.300">
    <property type="entry name" value="P-loop containing nucleotide triphosphate hydrolases"/>
    <property type="match status" value="3"/>
</dbReference>
<dbReference type="PANTHER" id="PTHR22683:SF1">
    <property type="entry name" value="TYPE VII SECRETION SYSTEM PROTEIN ESSC"/>
    <property type="match status" value="1"/>
</dbReference>
<feature type="domain" description="FtsK" evidence="7">
    <location>
        <begin position="570"/>
        <end position="759"/>
    </location>
</feature>
<dbReference type="PANTHER" id="PTHR22683">
    <property type="entry name" value="SPORULATION PROTEIN RELATED"/>
    <property type="match status" value="1"/>
</dbReference>
<keyword evidence="1" id="KW-0597">Phosphoprotein</keyword>
<protein>
    <submittedName>
        <fullName evidence="8">FHA domain-containing protein</fullName>
    </submittedName>
</protein>
<accession>A0ABS2CLY9</accession>
<keyword evidence="9" id="KW-1185">Reference proteome</keyword>
<dbReference type="CDD" id="cd01127">
    <property type="entry name" value="TrwB_TraG_TraD_VirD4"/>
    <property type="match status" value="1"/>
</dbReference>
<dbReference type="EMBL" id="JAFDVD010000012">
    <property type="protein sequence ID" value="MBM6400896.1"/>
    <property type="molecule type" value="Genomic_DNA"/>
</dbReference>
<feature type="compositionally biased region" description="Low complexity" evidence="5">
    <location>
        <begin position="1133"/>
        <end position="1166"/>
    </location>
</feature>
<feature type="domain" description="FHA" evidence="6">
    <location>
        <begin position="114"/>
        <end position="163"/>
    </location>
</feature>
<keyword evidence="2 4" id="KW-0547">Nucleotide-binding</keyword>
<dbReference type="CDD" id="cd00060">
    <property type="entry name" value="FHA"/>
    <property type="match status" value="1"/>
</dbReference>
<evidence type="ECO:0000256" key="4">
    <source>
        <dbReference type="PROSITE-ProRule" id="PRU00289"/>
    </source>
</evidence>
<evidence type="ECO:0000313" key="9">
    <source>
        <dbReference type="Proteomes" id="UP001430172"/>
    </source>
</evidence>
<feature type="compositionally biased region" description="Basic residues" evidence="5">
    <location>
        <begin position="1309"/>
        <end position="1323"/>
    </location>
</feature>
<feature type="compositionally biased region" description="Basic and acidic residues" evidence="5">
    <location>
        <begin position="1450"/>
        <end position="1471"/>
    </location>
</feature>
<organism evidence="8 9">
    <name type="scientific">Phycicoccus sonneratiae</name>
    <dbReference type="NCBI Taxonomy" id="2807628"/>
    <lineage>
        <taxon>Bacteria</taxon>
        <taxon>Bacillati</taxon>
        <taxon>Actinomycetota</taxon>
        <taxon>Actinomycetes</taxon>
        <taxon>Micrococcales</taxon>
        <taxon>Intrasporangiaceae</taxon>
        <taxon>Phycicoccus</taxon>
    </lineage>
</organism>
<feature type="binding site" evidence="4">
    <location>
        <begin position="588"/>
        <end position="595"/>
    </location>
    <ligand>
        <name>ATP</name>
        <dbReference type="ChEBI" id="CHEBI:30616"/>
    </ligand>
</feature>
<dbReference type="SUPFAM" id="SSF49879">
    <property type="entry name" value="SMAD/FHA domain"/>
    <property type="match status" value="1"/>
</dbReference>
<gene>
    <name evidence="8" type="ORF">JQN70_10905</name>
</gene>
<evidence type="ECO:0000256" key="5">
    <source>
        <dbReference type="SAM" id="MobiDB-lite"/>
    </source>
</evidence>
<dbReference type="InterPro" id="IPR032030">
    <property type="entry name" value="YscD_cytoplasmic_dom"/>
</dbReference>
<dbReference type="SMART" id="SM00240">
    <property type="entry name" value="FHA"/>
    <property type="match status" value="1"/>
</dbReference>
<feature type="compositionally biased region" description="Basic and acidic residues" evidence="5">
    <location>
        <begin position="1324"/>
        <end position="1340"/>
    </location>
</feature>
<dbReference type="InterPro" id="IPR027417">
    <property type="entry name" value="P-loop_NTPase"/>
</dbReference>
<evidence type="ECO:0000259" key="7">
    <source>
        <dbReference type="PROSITE" id="PS50901"/>
    </source>
</evidence>
<evidence type="ECO:0000256" key="2">
    <source>
        <dbReference type="ARBA" id="ARBA00022741"/>
    </source>
</evidence>
<evidence type="ECO:0000259" key="6">
    <source>
        <dbReference type="PROSITE" id="PS50006"/>
    </source>
</evidence>
<evidence type="ECO:0000313" key="8">
    <source>
        <dbReference type="EMBL" id="MBM6400896.1"/>
    </source>
</evidence>
<feature type="compositionally biased region" description="Gly residues" evidence="5">
    <location>
        <begin position="1440"/>
        <end position="1449"/>
    </location>
</feature>
<dbReference type="SUPFAM" id="SSF52540">
    <property type="entry name" value="P-loop containing nucleoside triphosphate hydrolases"/>
    <property type="match status" value="1"/>
</dbReference>
<name>A0ABS2CLY9_9MICO</name>
<feature type="compositionally biased region" description="Pro residues" evidence="5">
    <location>
        <begin position="1088"/>
        <end position="1097"/>
    </location>
</feature>
<dbReference type="InterPro" id="IPR002543">
    <property type="entry name" value="FtsK_dom"/>
</dbReference>
<dbReference type="InterPro" id="IPR050206">
    <property type="entry name" value="FtsK/SpoIIIE/SftA"/>
</dbReference>